<sequence>MNTRHLIQKIGMAGAVALAAASCTQDDLTGGRGTNGNAIGFGITTLAENTAEGRASEADDKPIVLPFPGGRDTLYLHPWAEENRSVPSAPQKEETRGVPVTTEEDFKDVCKSFGVTAYTDDGRLFMPNEKVTSASGNLWTTGETYFWPAEETLNFYAYAPYSSTGDGYGDNMTINQNAKTITFSHTVPDQATKQPDILFTHKACSKASSENGTVPLRFHHALAGVKFVAKNVTPCTVTSITLRGLYGQGLCTYTYDGDTGTFAWTTTGDKRDFSETFNVTLNNSEGENTQPITDEKPETTFMMIPQTLEGVTVEVGVTTSEGEFTLTGSLAQTGAWEAGKIYTYAISTESINWVYVFDVTPDNDGITLPLGETQGTYTVTSYRFRRGTPNEKEPVAWSAVNTACTETDQDTGIEVAGITLADVLRTFTYGDNTPSESEDYTIGLTETTLKTDWPGDQTLKNNTKKGTPESPYDLSTHDEKGGTISQTTANCYVVNAAGTYMLPLVYGNAIKNGGENSAAYQGGQFNDYLDRTISNSQITGADDAVLVWSDGFFMFKDIKLSDDKKYLVFTIDPDYMQQANAVLAVRDAQDRIMWSWHIWVTERPVYTETEIHTLTDLFDQNNKYGMMQCNLGWVDGKMVYYNRRNLTFNFTQTGSGNTDQLTVVQEGAEFDYKDVGSTYYQWGRKDPLVALRNWNSYRFEDYRLHETGDPDYVYRTATGPASFGQAIQHPNVFYTRGGNAGTDWNSEHVATLWNTRDSGGELESTVSTKTIYDPSPRGFKVPVPRTFAVFVNGGTSTTTGGTLNGYRYEDDVHNKYRVYPQPNRGGTAIPLTATGQRADRAGLEAYVPGDGKGEVGGLWSLFGVYYWTCVHEQNHTGVNTNAYTLVIRSDYPSGSGIEVYSYGFVGAKTMARPVRPILDDR</sequence>
<dbReference type="InterPro" id="IPR042278">
    <property type="entry name" value="Mfa-like_1_N"/>
</dbReference>
<organism evidence="2 3">
    <name type="scientific">Caecibacteroides pullorum</name>
    <dbReference type="NCBI Taxonomy" id="2725562"/>
    <lineage>
        <taxon>Bacteria</taxon>
        <taxon>Pseudomonadati</taxon>
        <taxon>Bacteroidota</taxon>
        <taxon>Bacteroidia</taxon>
        <taxon>Bacteroidales</taxon>
        <taxon>Bacteroidaceae</taxon>
        <taxon>Caecibacteroides</taxon>
    </lineage>
</organism>
<dbReference type="RefSeq" id="WP_204970752.1">
    <property type="nucleotide sequence ID" value="NZ_JAAZTS010000001.1"/>
</dbReference>
<accession>A0AA40ZQK7</accession>
<feature type="region of interest" description="Disordered" evidence="1">
    <location>
        <begin position="81"/>
        <end position="101"/>
    </location>
</feature>
<dbReference type="CDD" id="cd13120">
    <property type="entry name" value="BF2867_like_N"/>
    <property type="match status" value="1"/>
</dbReference>
<dbReference type="Pfam" id="PF13149">
    <property type="entry name" value="Mfa_like_1"/>
    <property type="match status" value="1"/>
</dbReference>
<gene>
    <name evidence="2" type="ORF">H6D15_00755</name>
</gene>
<dbReference type="CDD" id="cd13121">
    <property type="entry name" value="BF2867_like_C"/>
    <property type="match status" value="1"/>
</dbReference>
<dbReference type="Gene3D" id="2.60.40.2620">
    <property type="entry name" value="Fimbrillin-like"/>
    <property type="match status" value="1"/>
</dbReference>
<dbReference type="AlphaFoldDB" id="A0AA40ZQK7"/>
<dbReference type="InterPro" id="IPR025049">
    <property type="entry name" value="Mfa-like_1"/>
</dbReference>
<dbReference type="EMBL" id="JACJMO010000001">
    <property type="protein sequence ID" value="MBM6856146.1"/>
    <property type="molecule type" value="Genomic_DNA"/>
</dbReference>
<dbReference type="PROSITE" id="PS51257">
    <property type="entry name" value="PROKAR_LIPOPROTEIN"/>
    <property type="match status" value="1"/>
</dbReference>
<reference evidence="2 3" key="1">
    <citation type="journal article" date="2021" name="Sci. Rep.">
        <title>The distribution of antibiotic resistance genes in chicken gut microbiota commensals.</title>
        <authorList>
            <person name="Juricova H."/>
            <person name="Matiasovicova J."/>
            <person name="Kubasova T."/>
            <person name="Cejkova D."/>
            <person name="Rychlik I."/>
        </authorList>
    </citation>
    <scope>NUCLEOTIDE SEQUENCE [LARGE SCALE GENOMIC DNA]</scope>
    <source>
        <strain evidence="2 3">An421</strain>
    </source>
</reference>
<evidence type="ECO:0000313" key="3">
    <source>
        <dbReference type="Proteomes" id="UP000698924"/>
    </source>
</evidence>
<feature type="region of interest" description="Disordered" evidence="1">
    <location>
        <begin position="452"/>
        <end position="480"/>
    </location>
</feature>
<comment type="caution">
    <text evidence="2">The sequence shown here is derived from an EMBL/GenBank/DDBJ whole genome shotgun (WGS) entry which is preliminary data.</text>
</comment>
<dbReference type="Proteomes" id="UP000698924">
    <property type="component" value="Unassembled WGS sequence"/>
</dbReference>
<evidence type="ECO:0000256" key="1">
    <source>
        <dbReference type="SAM" id="MobiDB-lite"/>
    </source>
</evidence>
<name>A0AA40ZQK7_9BACT</name>
<proteinExistence type="predicted"/>
<protein>
    <submittedName>
        <fullName evidence="2">Fimbrillin family protein</fullName>
    </submittedName>
</protein>
<evidence type="ECO:0000313" key="2">
    <source>
        <dbReference type="EMBL" id="MBM6856146.1"/>
    </source>
</evidence>
<keyword evidence="3" id="KW-1185">Reference proteome</keyword>